<evidence type="ECO:0000313" key="1">
    <source>
        <dbReference type="EMBL" id="EQD40478.1"/>
    </source>
</evidence>
<dbReference type="AlphaFoldDB" id="T0Z614"/>
<organism evidence="1">
    <name type="scientific">mine drainage metagenome</name>
    <dbReference type="NCBI Taxonomy" id="410659"/>
    <lineage>
        <taxon>unclassified sequences</taxon>
        <taxon>metagenomes</taxon>
        <taxon>ecological metagenomes</taxon>
    </lineage>
</organism>
<accession>T0Z614</accession>
<gene>
    <name evidence="1" type="ORF">B1A_16425</name>
</gene>
<protein>
    <submittedName>
        <fullName evidence="1">Uncharacterized protein</fullName>
    </submittedName>
</protein>
<proteinExistence type="predicted"/>
<feature type="non-terminal residue" evidence="1">
    <location>
        <position position="1"/>
    </location>
</feature>
<reference evidence="1" key="2">
    <citation type="journal article" date="2014" name="ISME J.">
        <title>Microbial stratification in low pH oxic and suboxic macroscopic growths along an acid mine drainage.</title>
        <authorList>
            <person name="Mendez-Garcia C."/>
            <person name="Mesa V."/>
            <person name="Sprenger R.R."/>
            <person name="Richter M."/>
            <person name="Diez M.S."/>
            <person name="Solano J."/>
            <person name="Bargiela R."/>
            <person name="Golyshina O.V."/>
            <person name="Manteca A."/>
            <person name="Ramos J.L."/>
            <person name="Gallego J.R."/>
            <person name="Llorente I."/>
            <person name="Martins Dos Santos V.A."/>
            <person name="Jensen O.N."/>
            <person name="Pelaez A.I."/>
            <person name="Sanchez J."/>
            <person name="Ferrer M."/>
        </authorList>
    </citation>
    <scope>NUCLEOTIDE SEQUENCE</scope>
</reference>
<feature type="non-terminal residue" evidence="1">
    <location>
        <position position="173"/>
    </location>
</feature>
<sequence length="173" mass="18559">ASRGKLTRAEPVSALYEQGRVHHVGVFGPLEDQLTSYDGSRTGSSPDRLDALVWGLTELMLGEPAGGFIKVDSLLARPADGLHEPIPCPKKLDGTFASVAAGIGSEPDSVGVVFFGFDRFTATSAPLVVLNWYLIEVAANTLDTLMSSIQARVQHYRQNIWFRGDNGGSSRIG</sequence>
<dbReference type="EMBL" id="AUZX01012076">
    <property type="protein sequence ID" value="EQD40478.1"/>
    <property type="molecule type" value="Genomic_DNA"/>
</dbReference>
<comment type="caution">
    <text evidence="1">The sequence shown here is derived from an EMBL/GenBank/DDBJ whole genome shotgun (WGS) entry which is preliminary data.</text>
</comment>
<reference evidence="1" key="1">
    <citation type="submission" date="2013-08" db="EMBL/GenBank/DDBJ databases">
        <authorList>
            <person name="Mendez C."/>
            <person name="Richter M."/>
            <person name="Ferrer M."/>
            <person name="Sanchez J."/>
        </authorList>
    </citation>
    <scope>NUCLEOTIDE SEQUENCE</scope>
</reference>
<name>T0Z614_9ZZZZ</name>